<evidence type="ECO:0000259" key="1">
    <source>
        <dbReference type="Pfam" id="PF01476"/>
    </source>
</evidence>
<evidence type="ECO:0000313" key="2">
    <source>
        <dbReference type="EMBL" id="QJD82538.1"/>
    </source>
</evidence>
<dbReference type="EMBL" id="CP051680">
    <property type="protein sequence ID" value="QJD82538.1"/>
    <property type="molecule type" value="Genomic_DNA"/>
</dbReference>
<evidence type="ECO:0000313" key="3">
    <source>
        <dbReference type="Proteomes" id="UP000502248"/>
    </source>
</evidence>
<feature type="domain" description="LysM" evidence="1">
    <location>
        <begin position="3"/>
        <end position="48"/>
    </location>
</feature>
<sequence length="53" mass="5937">MDSGDTLWHIAKLHMKDSLDTRQAVHDITQRNRLTSSEVKVGQALIIPADILP</sequence>
<dbReference type="KEGG" id="cheb:HH215_04585"/>
<accession>A0A7Z2ZK38</accession>
<dbReference type="SUPFAM" id="SSF54106">
    <property type="entry name" value="LysM domain"/>
    <property type="match status" value="1"/>
</dbReference>
<organism evidence="2 3">
    <name type="scientific">Cohnella herbarum</name>
    <dbReference type="NCBI Taxonomy" id="2728023"/>
    <lineage>
        <taxon>Bacteria</taxon>
        <taxon>Bacillati</taxon>
        <taxon>Bacillota</taxon>
        <taxon>Bacilli</taxon>
        <taxon>Bacillales</taxon>
        <taxon>Paenibacillaceae</taxon>
        <taxon>Cohnella</taxon>
    </lineage>
</organism>
<protein>
    <submittedName>
        <fullName evidence="2">LysM peptidoglycan-binding domain-containing protein</fullName>
    </submittedName>
</protein>
<dbReference type="Proteomes" id="UP000502248">
    <property type="component" value="Chromosome"/>
</dbReference>
<keyword evidence="3" id="KW-1185">Reference proteome</keyword>
<dbReference type="InterPro" id="IPR036779">
    <property type="entry name" value="LysM_dom_sf"/>
</dbReference>
<proteinExistence type="predicted"/>
<dbReference type="AlphaFoldDB" id="A0A7Z2ZK38"/>
<name>A0A7Z2ZK38_9BACL</name>
<gene>
    <name evidence="2" type="ORF">HH215_04585</name>
</gene>
<reference evidence="2 3" key="1">
    <citation type="submission" date="2020-04" db="EMBL/GenBank/DDBJ databases">
        <title>Genome sequencing of novel species.</title>
        <authorList>
            <person name="Heo J."/>
            <person name="Kim S.-J."/>
            <person name="Kim J.-S."/>
            <person name="Hong S.-B."/>
            <person name="Kwon S.-W."/>
        </authorList>
    </citation>
    <scope>NUCLEOTIDE SEQUENCE [LARGE SCALE GENOMIC DNA]</scope>
    <source>
        <strain evidence="2 3">MFER-1</strain>
    </source>
</reference>
<dbReference type="Pfam" id="PF01476">
    <property type="entry name" value="LysM"/>
    <property type="match status" value="1"/>
</dbReference>
<dbReference type="CDD" id="cd00118">
    <property type="entry name" value="LysM"/>
    <property type="match status" value="1"/>
</dbReference>
<dbReference type="RefSeq" id="WP_169278836.1">
    <property type="nucleotide sequence ID" value="NZ_CP051680.1"/>
</dbReference>
<dbReference type="Gene3D" id="3.10.350.10">
    <property type="entry name" value="LysM domain"/>
    <property type="match status" value="1"/>
</dbReference>
<dbReference type="InterPro" id="IPR018392">
    <property type="entry name" value="LysM"/>
</dbReference>